<keyword evidence="2 4" id="KW-1133">Transmembrane helix</keyword>
<comment type="caution">
    <text evidence="5">The sequence shown here is derived from an EMBL/GenBank/DDBJ whole genome shotgun (WGS) entry which is preliminary data.</text>
</comment>
<dbReference type="InterPro" id="IPR016024">
    <property type="entry name" value="ARM-type_fold"/>
</dbReference>
<feature type="transmembrane region" description="Helical" evidence="4">
    <location>
        <begin position="316"/>
        <end position="338"/>
    </location>
</feature>
<evidence type="ECO:0000313" key="5">
    <source>
        <dbReference type="EMBL" id="MBO1318782.1"/>
    </source>
</evidence>
<dbReference type="PANTHER" id="PTHR43596:SF1">
    <property type="entry name" value="ADP,ATP CARRIER PROTEIN"/>
    <property type="match status" value="1"/>
</dbReference>
<evidence type="ECO:0000313" key="6">
    <source>
        <dbReference type="Proteomes" id="UP000664417"/>
    </source>
</evidence>
<dbReference type="EMBL" id="JAFREP010000007">
    <property type="protein sequence ID" value="MBO1318782.1"/>
    <property type="molecule type" value="Genomic_DNA"/>
</dbReference>
<evidence type="ECO:0000256" key="1">
    <source>
        <dbReference type="ARBA" id="ARBA00022692"/>
    </source>
</evidence>
<dbReference type="InterPro" id="IPR036259">
    <property type="entry name" value="MFS_trans_sf"/>
</dbReference>
<keyword evidence="6" id="KW-1185">Reference proteome</keyword>
<evidence type="ECO:0000256" key="2">
    <source>
        <dbReference type="ARBA" id="ARBA00022989"/>
    </source>
</evidence>
<accession>A0A8J7U2P4</accession>
<feature type="transmembrane region" description="Helical" evidence="4">
    <location>
        <begin position="35"/>
        <end position="55"/>
    </location>
</feature>
<feature type="transmembrane region" description="Helical" evidence="4">
    <location>
        <begin position="246"/>
        <end position="264"/>
    </location>
</feature>
<feature type="transmembrane region" description="Helical" evidence="4">
    <location>
        <begin position="163"/>
        <end position="182"/>
    </location>
</feature>
<gene>
    <name evidence="5" type="ORF">J3U88_09940</name>
</gene>
<proteinExistence type="predicted"/>
<dbReference type="SMART" id="SM00567">
    <property type="entry name" value="EZ_HEAT"/>
    <property type="match status" value="3"/>
</dbReference>
<keyword evidence="3 4" id="KW-0472">Membrane</keyword>
<dbReference type="Proteomes" id="UP000664417">
    <property type="component" value="Unassembled WGS sequence"/>
</dbReference>
<feature type="transmembrane region" description="Helical" evidence="4">
    <location>
        <begin position="67"/>
        <end position="90"/>
    </location>
</feature>
<dbReference type="PROSITE" id="PS50077">
    <property type="entry name" value="HEAT_REPEAT"/>
    <property type="match status" value="1"/>
</dbReference>
<dbReference type="InterPro" id="IPR021133">
    <property type="entry name" value="HEAT_type_2"/>
</dbReference>
<sequence length="965" mass="108114">MSKTPHPDQRQSSDEIPFWNTILHYLGIDIRAGEGWIATLVLLYSGLLFACFYTGKVVRQSTFVDSLGAVQLPLAYFAVALTSYPILRVYGRLVDRFPRRHLSAGSNLFLAVGSLAFWWWFRETTELVSFAFYLWVGIAFGISVSQFWSFANHLFDPQRAKRLFALIAAGGALGGMFGSQLARLIALHGETRHVLIAAAVMMACLSLLIYAIDARADQRDEKSLPPKPSKGDQARGGLQLVFGDKYLKLVALTTFLSLVLAQFVDLQFNWVVENATNDLSERTSLFGNLFSLISISAFVFQIFLTSRIHRNLGVGFGMRVLPFTIVAGTSLVLLSFGMLPEVLLATVFCLKVGEGGFRHSIEQVTRELLFLPVRPEIRSKAKAYIDVFVTRFGRGAAALVLLSVSFGLLHPMHVGWVTLVLGTVWLTVTLFTHKHYIRSYRDSLQTAALTEPINFNVNDMVSLELLFQGLGSTDPKRVLNSIDLLESNEKSHLIPALLLHHESAQVRIRVLGVLSAERREEALPLIRRCLSDSDPEVRATVVRTLAGMQGEDVCALMQPEMTNPDFRVRAAAIACLACYGDEKMVQQAGQSLVEMSRDADPRVRAEAAKSLQEIPDPHFQIQLVQFLYDQDHMVVRQAIRAVQERAETGFPNPMYVPTLISLMRERRLKHVCRQALVASGEAVIPALVHFMNDTEEHVWVRRAIPKTIAQVGGLASATALIENLTTRDSFLRHKVIEALGTLCGKKVNMTFAARKIREAIHGEASRYMRRLGDLHVLRFERFGRLEGPLVKWNYRGERQPTLLHQLLAERLVSQLSNLLGLISLLYPKQDLRAAERNLVSIKPKRRSNAVEYLDSAISGDVHRFMMAVIGDTRLSDKLKTGAKLFQIESEPLEVVLTRLILEHHPGDPVQNAIAAAAVYRVYAEEHQSLYPLVERMAAEATNHFVLETAEWVWKQIRAGRKSPTP</sequence>
<dbReference type="GO" id="GO:0022857">
    <property type="term" value="F:transmembrane transporter activity"/>
    <property type="evidence" value="ECO:0007669"/>
    <property type="project" value="InterPro"/>
</dbReference>
<dbReference type="InterPro" id="IPR011989">
    <property type="entry name" value="ARM-like"/>
</dbReference>
<reference evidence="5" key="1">
    <citation type="submission" date="2021-03" db="EMBL/GenBank/DDBJ databases">
        <authorList>
            <person name="Wang G."/>
        </authorList>
    </citation>
    <scope>NUCLEOTIDE SEQUENCE</scope>
    <source>
        <strain evidence="5">KCTC 12899</strain>
    </source>
</reference>
<evidence type="ECO:0000256" key="3">
    <source>
        <dbReference type="ARBA" id="ARBA00023136"/>
    </source>
</evidence>
<feature type="transmembrane region" description="Helical" evidence="4">
    <location>
        <begin position="194"/>
        <end position="212"/>
    </location>
</feature>
<dbReference type="Pfam" id="PF13646">
    <property type="entry name" value="HEAT_2"/>
    <property type="match status" value="1"/>
</dbReference>
<feature type="transmembrane region" description="Helical" evidence="4">
    <location>
        <begin position="127"/>
        <end position="151"/>
    </location>
</feature>
<dbReference type="SUPFAM" id="SSF48371">
    <property type="entry name" value="ARM repeat"/>
    <property type="match status" value="1"/>
</dbReference>
<dbReference type="PANTHER" id="PTHR43596">
    <property type="entry name" value="ADP,ATP CARRIER PROTEIN"/>
    <property type="match status" value="1"/>
</dbReference>
<feature type="transmembrane region" description="Helical" evidence="4">
    <location>
        <begin position="413"/>
        <end position="431"/>
    </location>
</feature>
<dbReference type="InterPro" id="IPR011701">
    <property type="entry name" value="MFS"/>
</dbReference>
<dbReference type="Gene3D" id="1.25.10.10">
    <property type="entry name" value="Leucine-rich Repeat Variant"/>
    <property type="match status" value="2"/>
</dbReference>
<dbReference type="AlphaFoldDB" id="A0A8J7U2P4"/>
<dbReference type="Pfam" id="PF07690">
    <property type="entry name" value="MFS_1"/>
    <property type="match status" value="1"/>
</dbReference>
<keyword evidence="1 4" id="KW-0812">Transmembrane</keyword>
<organism evidence="5 6">
    <name type="scientific">Acanthopleuribacter pedis</name>
    <dbReference type="NCBI Taxonomy" id="442870"/>
    <lineage>
        <taxon>Bacteria</taxon>
        <taxon>Pseudomonadati</taxon>
        <taxon>Acidobacteriota</taxon>
        <taxon>Holophagae</taxon>
        <taxon>Acanthopleuribacterales</taxon>
        <taxon>Acanthopleuribacteraceae</taxon>
        <taxon>Acanthopleuribacter</taxon>
    </lineage>
</organism>
<evidence type="ECO:0000256" key="4">
    <source>
        <dbReference type="SAM" id="Phobius"/>
    </source>
</evidence>
<dbReference type="CDD" id="cd06174">
    <property type="entry name" value="MFS"/>
    <property type="match status" value="1"/>
</dbReference>
<dbReference type="RefSeq" id="WP_207858509.1">
    <property type="nucleotide sequence ID" value="NZ_JAFREP010000007.1"/>
</dbReference>
<feature type="transmembrane region" description="Helical" evidence="4">
    <location>
        <begin position="102"/>
        <end position="121"/>
    </location>
</feature>
<protein>
    <submittedName>
        <fullName evidence="5">MFS transporter</fullName>
    </submittedName>
</protein>
<dbReference type="Gene3D" id="1.20.1250.20">
    <property type="entry name" value="MFS general substrate transporter like domains"/>
    <property type="match status" value="1"/>
</dbReference>
<dbReference type="SUPFAM" id="SSF103473">
    <property type="entry name" value="MFS general substrate transporter"/>
    <property type="match status" value="1"/>
</dbReference>
<dbReference type="InterPro" id="IPR004155">
    <property type="entry name" value="PBS_lyase_HEAT"/>
</dbReference>
<name>A0A8J7U2P4_9BACT</name>
<feature type="transmembrane region" description="Helical" evidence="4">
    <location>
        <begin position="284"/>
        <end position="304"/>
    </location>
</feature>